<dbReference type="eggNOG" id="ENOG5030A53">
    <property type="taxonomic scope" value="Bacteria"/>
</dbReference>
<organism evidence="3 4">
    <name type="scientific">Ligilactobacillus hayakitensis DSM 18933 = JCM 14209</name>
    <dbReference type="NCBI Taxonomy" id="1423755"/>
    <lineage>
        <taxon>Bacteria</taxon>
        <taxon>Bacillati</taxon>
        <taxon>Bacillota</taxon>
        <taxon>Bacilli</taxon>
        <taxon>Lactobacillales</taxon>
        <taxon>Lactobacillaceae</taxon>
        <taxon>Ligilactobacillus</taxon>
    </lineage>
</organism>
<proteinExistence type="predicted"/>
<keyword evidence="4" id="KW-1185">Reference proteome</keyword>
<feature type="compositionally biased region" description="Low complexity" evidence="1">
    <location>
        <begin position="92"/>
        <end position="102"/>
    </location>
</feature>
<evidence type="ECO:0000256" key="2">
    <source>
        <dbReference type="SAM" id="Phobius"/>
    </source>
</evidence>
<feature type="region of interest" description="Disordered" evidence="1">
    <location>
        <begin position="67"/>
        <end position="107"/>
    </location>
</feature>
<dbReference type="Proteomes" id="UP000051054">
    <property type="component" value="Unassembled WGS sequence"/>
</dbReference>
<sequence>MQENQQFCAECGSPMLQENNYTLPQKKRSYTLPIVLTILGLAVILTGGFFAFRQYFTSSNDVVIEEKSASSSNQAATQSSDTDKDKTDESEASTASSSKKVSGPQLDAANLTPKQNAASILVYGAEKLQDSLWKGNLDSSKKNSALDVSLSDISEDSNSISKPGMGTYYSLAPGEVDSSIGYTLETNQTVNFYKQGPSMSSPYILLGSVPIEDIVDWVNNNNQVTTVNNIASATKIYG</sequence>
<evidence type="ECO:0000313" key="4">
    <source>
        <dbReference type="Proteomes" id="UP000051054"/>
    </source>
</evidence>
<dbReference type="EMBL" id="AZGD01000037">
    <property type="protein sequence ID" value="KRM19659.1"/>
    <property type="molecule type" value="Genomic_DNA"/>
</dbReference>
<keyword evidence="2" id="KW-0472">Membrane</keyword>
<evidence type="ECO:0000313" key="3">
    <source>
        <dbReference type="EMBL" id="KRM19659.1"/>
    </source>
</evidence>
<feature type="transmembrane region" description="Helical" evidence="2">
    <location>
        <begin position="30"/>
        <end position="52"/>
    </location>
</feature>
<dbReference type="PATRIC" id="fig|1423755.3.peg.1599"/>
<protein>
    <submittedName>
        <fullName evidence="3">Uncharacterized protein</fullName>
    </submittedName>
</protein>
<accession>A0A0R1WVC8</accession>
<dbReference type="AlphaFoldDB" id="A0A0R1WVC8"/>
<reference evidence="3 4" key="1">
    <citation type="journal article" date="2015" name="Genome Announc.">
        <title>Expanding the biotechnology potential of lactobacilli through comparative genomics of 213 strains and associated genera.</title>
        <authorList>
            <person name="Sun Z."/>
            <person name="Harris H.M."/>
            <person name="McCann A."/>
            <person name="Guo C."/>
            <person name="Argimon S."/>
            <person name="Zhang W."/>
            <person name="Yang X."/>
            <person name="Jeffery I.B."/>
            <person name="Cooney J.C."/>
            <person name="Kagawa T.F."/>
            <person name="Liu W."/>
            <person name="Song Y."/>
            <person name="Salvetti E."/>
            <person name="Wrobel A."/>
            <person name="Rasinkangas P."/>
            <person name="Parkhill J."/>
            <person name="Rea M.C."/>
            <person name="O'Sullivan O."/>
            <person name="Ritari J."/>
            <person name="Douillard F.P."/>
            <person name="Paul Ross R."/>
            <person name="Yang R."/>
            <person name="Briner A.E."/>
            <person name="Felis G.E."/>
            <person name="de Vos W.M."/>
            <person name="Barrangou R."/>
            <person name="Klaenhammer T.R."/>
            <person name="Caufield P.W."/>
            <person name="Cui Y."/>
            <person name="Zhang H."/>
            <person name="O'Toole P.W."/>
        </authorList>
    </citation>
    <scope>NUCLEOTIDE SEQUENCE [LARGE SCALE GENOMIC DNA]</scope>
    <source>
        <strain evidence="3 4">DSM 18933</strain>
    </source>
</reference>
<name>A0A0R1WVC8_9LACO</name>
<dbReference type="STRING" id="1423755.FC40_GL001510"/>
<feature type="compositionally biased region" description="Low complexity" evidence="1">
    <location>
        <begin position="69"/>
        <end position="80"/>
    </location>
</feature>
<gene>
    <name evidence="3" type="ORF">FC40_GL001510</name>
</gene>
<evidence type="ECO:0000256" key="1">
    <source>
        <dbReference type="SAM" id="MobiDB-lite"/>
    </source>
</evidence>
<comment type="caution">
    <text evidence="3">The sequence shown here is derived from an EMBL/GenBank/DDBJ whole genome shotgun (WGS) entry which is preliminary data.</text>
</comment>
<keyword evidence="2" id="KW-1133">Transmembrane helix</keyword>
<keyword evidence="2" id="KW-0812">Transmembrane</keyword>